<feature type="transmembrane region" description="Helical" evidence="2">
    <location>
        <begin position="676"/>
        <end position="696"/>
    </location>
</feature>
<evidence type="ECO:0000313" key="3">
    <source>
        <dbReference type="EMBL" id="MWV68934.1"/>
    </source>
</evidence>
<dbReference type="Proteomes" id="UP000477070">
    <property type="component" value="Unassembled WGS sequence"/>
</dbReference>
<feature type="region of interest" description="Disordered" evidence="1">
    <location>
        <begin position="1"/>
        <end position="58"/>
    </location>
</feature>
<name>A0A6L7D471_9HELI</name>
<feature type="transmembrane region" description="Helical" evidence="2">
    <location>
        <begin position="590"/>
        <end position="610"/>
    </location>
</feature>
<feature type="transmembrane region" description="Helical" evidence="2">
    <location>
        <begin position="708"/>
        <end position="728"/>
    </location>
</feature>
<sequence length="876" mass="99811">MGGGVTQHLDSKGVTNVTSKKDFKNIESNLQDSKNSRSEKSQNATKTQNLNLENNQTKVNTRSVVGGFGGLQGGIRGSDFAIQAPLVPPCERVDSISKELSNNIKESSEFVNSRSETKNVENKKDSIKLVNLDSNNVNIPTPLAPLRKGGGNTITQDSKHNAVSLENKVSLENTESNSQNSKIVSKDSIKKIQADSKNLQNLDSIESNNLSPAHHPTLEKDSNQTPIESNKFENYQIYNFIHPNNQNFITFTMPSNATPPTQITYKTHFKLSFLLKLLQYYLTGIALFFLAKIAFNESKNTQKSKIYRILNLKNLAIALLLVAVFARFYEYINHKDLWLDEASLSYSMYGLAWSDMFLKALPNGQAAPVGFLVLSKIIGAPFNYNEYSLYFLPFISGLLVLFLTYKIAFLDSIKSSFFPAFFITLTCGSLGLLYYAAEFKQYEGEAAAAFLLVYLFLANKSFKSFIIATIFCSLFSYTSLFIAFGLGFGYLYRAIFQANFKQDSNLFIESNLQNSKDVTNVTSKDSMDVTFVTSKQNALNNDITESNLQDFQTDSKNSQNLDSIESNNLSPTHRPINHTKNVLNFFKQNALYIAILGIFVVAYYLLYIRYQAGEHFYNYWAKYFLPRNLSEYPEFIRTNLIGVYEGFSIFGVSGVKYFAFFLPLGLAFLYVKKRDLFIAFSMILCVYIALSLLRIYPFGHWGLIGGRLSLYISVVFFILITYGALCFYQFRILRFLCNFSLLILMCFTAQKITKYVINKEYYFQQTHELIKLIDKDSKIYVYNPSTAAMSYYFYVDKTSFNYETFGVKIDDIPRDLESLKGKIMNLKRKDSKTKITFFASHYWNEQDKQLINLAKEFDKNPTIIQTKGAILITFQI</sequence>
<keyword evidence="2" id="KW-1133">Transmembrane helix</keyword>
<reference evidence="3 4" key="1">
    <citation type="submission" date="2019-12" db="EMBL/GenBank/DDBJ databases">
        <title>Multi-Generational Helicobacter saguini Isolates.</title>
        <authorList>
            <person name="Mannion A."/>
            <person name="Shen Z."/>
            <person name="Fox J.G."/>
        </authorList>
    </citation>
    <scope>NUCLEOTIDE SEQUENCE [LARGE SCALE GENOMIC DNA]</scope>
    <source>
        <strain evidence="4">16-048 (F4)</strain>
    </source>
</reference>
<feature type="transmembrane region" description="Helical" evidence="2">
    <location>
        <begin position="465"/>
        <end position="492"/>
    </location>
</feature>
<feature type="transmembrane region" description="Helical" evidence="2">
    <location>
        <begin position="315"/>
        <end position="332"/>
    </location>
</feature>
<dbReference type="EMBL" id="QBIU01000001">
    <property type="protein sequence ID" value="MWV68934.1"/>
    <property type="molecule type" value="Genomic_DNA"/>
</dbReference>
<keyword evidence="2" id="KW-0472">Membrane</keyword>
<dbReference type="AlphaFoldDB" id="A0A6L7D471"/>
<feature type="transmembrane region" description="Helical" evidence="2">
    <location>
        <begin position="277"/>
        <end position="295"/>
    </location>
</feature>
<evidence type="ECO:0000256" key="2">
    <source>
        <dbReference type="SAM" id="Phobius"/>
    </source>
</evidence>
<dbReference type="RefSeq" id="WP_118949095.1">
    <property type="nucleotide sequence ID" value="NZ_QBIU01000001.1"/>
</dbReference>
<comment type="caution">
    <text evidence="3">The sequence shown here is derived from an EMBL/GenBank/DDBJ whole genome shotgun (WGS) entry which is preliminary data.</text>
</comment>
<evidence type="ECO:0000313" key="4">
    <source>
        <dbReference type="Proteomes" id="UP000477070"/>
    </source>
</evidence>
<feature type="region of interest" description="Disordered" evidence="1">
    <location>
        <begin position="206"/>
        <end position="225"/>
    </location>
</feature>
<keyword evidence="2" id="KW-0812">Transmembrane</keyword>
<gene>
    <name evidence="3" type="ORF">DCO61_02550</name>
</gene>
<organism evidence="3 4">
    <name type="scientific">Helicobacter saguini</name>
    <dbReference type="NCBI Taxonomy" id="1548018"/>
    <lineage>
        <taxon>Bacteria</taxon>
        <taxon>Pseudomonadati</taxon>
        <taxon>Campylobacterota</taxon>
        <taxon>Epsilonproteobacteria</taxon>
        <taxon>Campylobacterales</taxon>
        <taxon>Helicobacteraceae</taxon>
        <taxon>Helicobacter</taxon>
    </lineage>
</organism>
<proteinExistence type="predicted"/>
<feature type="transmembrane region" description="Helical" evidence="2">
    <location>
        <begin position="647"/>
        <end position="669"/>
    </location>
</feature>
<feature type="compositionally biased region" description="Polar residues" evidence="1">
    <location>
        <begin position="41"/>
        <end position="58"/>
    </location>
</feature>
<evidence type="ECO:0000256" key="1">
    <source>
        <dbReference type="SAM" id="MobiDB-lite"/>
    </source>
</evidence>
<evidence type="ECO:0008006" key="5">
    <source>
        <dbReference type="Google" id="ProtNLM"/>
    </source>
</evidence>
<protein>
    <recommendedName>
        <fullName evidence="5">Glycosyltransferase RgtA/B/C/D-like domain-containing protein</fullName>
    </recommendedName>
</protein>
<accession>A0A6L7D471</accession>
<feature type="transmembrane region" description="Helical" evidence="2">
    <location>
        <begin position="417"/>
        <end position="435"/>
    </location>
</feature>
<feature type="transmembrane region" description="Helical" evidence="2">
    <location>
        <begin position="387"/>
        <end position="405"/>
    </location>
</feature>